<reference evidence="1 2" key="1">
    <citation type="submission" date="2024-01" db="EMBL/GenBank/DDBJ databases">
        <title>The genome of the rayed Mediterranean limpet Patella caerulea (Linnaeus, 1758).</title>
        <authorList>
            <person name="Anh-Thu Weber A."/>
            <person name="Halstead-Nussloch G."/>
        </authorList>
    </citation>
    <scope>NUCLEOTIDE SEQUENCE [LARGE SCALE GENOMIC DNA]</scope>
    <source>
        <strain evidence="1">AATW-2023a</strain>
        <tissue evidence="1">Whole specimen</tissue>
    </source>
</reference>
<comment type="caution">
    <text evidence="1">The sequence shown here is derived from an EMBL/GenBank/DDBJ whole genome shotgun (WGS) entry which is preliminary data.</text>
</comment>
<accession>A0AAN8J5Q1</accession>
<dbReference type="Proteomes" id="UP001347796">
    <property type="component" value="Unassembled WGS sequence"/>
</dbReference>
<name>A0AAN8J5Q1_PATCE</name>
<dbReference type="EMBL" id="JAZGQO010000015">
    <property type="protein sequence ID" value="KAK6169761.1"/>
    <property type="molecule type" value="Genomic_DNA"/>
</dbReference>
<evidence type="ECO:0000313" key="2">
    <source>
        <dbReference type="Proteomes" id="UP001347796"/>
    </source>
</evidence>
<protein>
    <submittedName>
        <fullName evidence="1">Uncharacterized protein</fullName>
    </submittedName>
</protein>
<gene>
    <name evidence="1" type="ORF">SNE40_020750</name>
</gene>
<dbReference type="AlphaFoldDB" id="A0AAN8J5Q1"/>
<proteinExistence type="predicted"/>
<keyword evidence="2" id="KW-1185">Reference proteome</keyword>
<organism evidence="1 2">
    <name type="scientific">Patella caerulea</name>
    <name type="common">Rayed Mediterranean limpet</name>
    <dbReference type="NCBI Taxonomy" id="87958"/>
    <lineage>
        <taxon>Eukaryota</taxon>
        <taxon>Metazoa</taxon>
        <taxon>Spiralia</taxon>
        <taxon>Lophotrochozoa</taxon>
        <taxon>Mollusca</taxon>
        <taxon>Gastropoda</taxon>
        <taxon>Patellogastropoda</taxon>
        <taxon>Patelloidea</taxon>
        <taxon>Patellidae</taxon>
        <taxon>Patella</taxon>
    </lineage>
</organism>
<evidence type="ECO:0000313" key="1">
    <source>
        <dbReference type="EMBL" id="KAK6169761.1"/>
    </source>
</evidence>
<sequence>MAVTRSNDKIWLIGGTLDHFNAVKLPSRGEVLQVLFDFHTIKSHDLKASVKQTIDMIVSICILVETALKRELLNLTCRHYVPEIVLAQVFSVVDGASKSPNINKLVRFREFWSNIDKAQYSSAC</sequence>